<accession>A0A1D1YSA9</accession>
<gene>
    <name evidence="2" type="primary">CYC02_0</name>
    <name evidence="2" type="ORF">g.22929</name>
</gene>
<sequence>MAAKALLVLTGVLMVAVLLVSTEVSAAAAGAEERQQVTEDAAAVAGADRYAPGCRHGCCKWLYARCVRCCPAPETMDTAAVGGVGESKQRRCRCCWFYLGRCQRYCCNNGEVFDVDMEVEAEPHN</sequence>
<proteinExistence type="predicted"/>
<evidence type="ECO:0000256" key="1">
    <source>
        <dbReference type="SAM" id="SignalP"/>
    </source>
</evidence>
<organism evidence="2">
    <name type="scientific">Anthurium amnicola</name>
    <dbReference type="NCBI Taxonomy" id="1678845"/>
    <lineage>
        <taxon>Eukaryota</taxon>
        <taxon>Viridiplantae</taxon>
        <taxon>Streptophyta</taxon>
        <taxon>Embryophyta</taxon>
        <taxon>Tracheophyta</taxon>
        <taxon>Spermatophyta</taxon>
        <taxon>Magnoliopsida</taxon>
        <taxon>Liliopsida</taxon>
        <taxon>Araceae</taxon>
        <taxon>Pothoideae</taxon>
        <taxon>Potheae</taxon>
        <taxon>Anthurium</taxon>
    </lineage>
</organism>
<feature type="chain" id="PRO_5008900460" evidence="1">
    <location>
        <begin position="27"/>
        <end position="125"/>
    </location>
</feature>
<evidence type="ECO:0000313" key="2">
    <source>
        <dbReference type="EMBL" id="JAT57499.1"/>
    </source>
</evidence>
<protein>
    <submittedName>
        <fullName evidence="2">CYC02 protein</fullName>
    </submittedName>
</protein>
<dbReference type="EMBL" id="GDJX01010437">
    <property type="protein sequence ID" value="JAT57499.1"/>
    <property type="molecule type" value="Transcribed_RNA"/>
</dbReference>
<name>A0A1D1YSA9_9ARAE</name>
<reference evidence="2" key="1">
    <citation type="submission" date="2015-07" db="EMBL/GenBank/DDBJ databases">
        <title>Transcriptome Assembly of Anthurium amnicola.</title>
        <authorList>
            <person name="Suzuki J."/>
        </authorList>
    </citation>
    <scope>NUCLEOTIDE SEQUENCE</scope>
</reference>
<feature type="signal peptide" evidence="1">
    <location>
        <begin position="1"/>
        <end position="26"/>
    </location>
</feature>
<dbReference type="AlphaFoldDB" id="A0A1D1YSA9"/>
<keyword evidence="1" id="KW-0732">Signal</keyword>